<dbReference type="Proteomes" id="UP000054321">
    <property type="component" value="Unassembled WGS sequence"/>
</dbReference>
<evidence type="ECO:0000256" key="1">
    <source>
        <dbReference type="SAM" id="MobiDB-lite"/>
    </source>
</evidence>
<reference evidence="2 3" key="1">
    <citation type="submission" date="2014-04" db="EMBL/GenBank/DDBJ databases">
        <authorList>
            <consortium name="DOE Joint Genome Institute"/>
            <person name="Kuo A."/>
            <person name="Martino E."/>
            <person name="Perotto S."/>
            <person name="Kohler A."/>
            <person name="Nagy L.G."/>
            <person name="Floudas D."/>
            <person name="Copeland A."/>
            <person name="Barry K.W."/>
            <person name="Cichocki N."/>
            <person name="Veneault-Fourrey C."/>
            <person name="LaButti K."/>
            <person name="Lindquist E.A."/>
            <person name="Lipzen A."/>
            <person name="Lundell T."/>
            <person name="Morin E."/>
            <person name="Murat C."/>
            <person name="Sun H."/>
            <person name="Tunlid A."/>
            <person name="Henrissat B."/>
            <person name="Grigoriev I.V."/>
            <person name="Hibbett D.S."/>
            <person name="Martin F."/>
            <person name="Nordberg H.P."/>
            <person name="Cantor M.N."/>
            <person name="Hua S.X."/>
        </authorList>
    </citation>
    <scope>NUCLEOTIDE SEQUENCE [LARGE SCALE GENOMIC DNA]</scope>
    <source>
        <strain evidence="2 3">Zn</strain>
    </source>
</reference>
<feature type="region of interest" description="Disordered" evidence="1">
    <location>
        <begin position="33"/>
        <end position="63"/>
    </location>
</feature>
<evidence type="ECO:0000313" key="3">
    <source>
        <dbReference type="Proteomes" id="UP000054321"/>
    </source>
</evidence>
<organism evidence="2 3">
    <name type="scientific">Oidiodendron maius (strain Zn)</name>
    <dbReference type="NCBI Taxonomy" id="913774"/>
    <lineage>
        <taxon>Eukaryota</taxon>
        <taxon>Fungi</taxon>
        <taxon>Dikarya</taxon>
        <taxon>Ascomycota</taxon>
        <taxon>Pezizomycotina</taxon>
        <taxon>Leotiomycetes</taxon>
        <taxon>Leotiomycetes incertae sedis</taxon>
        <taxon>Myxotrichaceae</taxon>
        <taxon>Oidiodendron</taxon>
    </lineage>
</organism>
<accession>A0A0C3GSQ2</accession>
<dbReference type="AlphaFoldDB" id="A0A0C3GSQ2"/>
<protein>
    <submittedName>
        <fullName evidence="2">Uncharacterized protein</fullName>
    </submittedName>
</protein>
<dbReference type="HOGENOM" id="CLU_2558876_0_0_1"/>
<sequence>MPLHYVPWEEAPYTAANRKRRAAEAKAWEEKLAAAANSDQRQDPSIIFGAKSDTDKSRSSTGIKGFVSGLFRRKHEDKADVS</sequence>
<gene>
    <name evidence="2" type="ORF">OIDMADRAFT_21393</name>
</gene>
<dbReference type="InParanoid" id="A0A0C3GSQ2"/>
<keyword evidence="3" id="KW-1185">Reference proteome</keyword>
<reference evidence="3" key="2">
    <citation type="submission" date="2015-01" db="EMBL/GenBank/DDBJ databases">
        <title>Evolutionary Origins and Diversification of the Mycorrhizal Mutualists.</title>
        <authorList>
            <consortium name="DOE Joint Genome Institute"/>
            <consortium name="Mycorrhizal Genomics Consortium"/>
            <person name="Kohler A."/>
            <person name="Kuo A."/>
            <person name="Nagy L.G."/>
            <person name="Floudas D."/>
            <person name="Copeland A."/>
            <person name="Barry K.W."/>
            <person name="Cichocki N."/>
            <person name="Veneault-Fourrey C."/>
            <person name="LaButti K."/>
            <person name="Lindquist E.A."/>
            <person name="Lipzen A."/>
            <person name="Lundell T."/>
            <person name="Morin E."/>
            <person name="Murat C."/>
            <person name="Riley R."/>
            <person name="Ohm R."/>
            <person name="Sun H."/>
            <person name="Tunlid A."/>
            <person name="Henrissat B."/>
            <person name="Grigoriev I.V."/>
            <person name="Hibbett D.S."/>
            <person name="Martin F."/>
        </authorList>
    </citation>
    <scope>NUCLEOTIDE SEQUENCE [LARGE SCALE GENOMIC DNA]</scope>
    <source>
        <strain evidence="3">Zn</strain>
    </source>
</reference>
<evidence type="ECO:0000313" key="2">
    <source>
        <dbReference type="EMBL" id="KIM94319.1"/>
    </source>
</evidence>
<dbReference type="EMBL" id="KN832890">
    <property type="protein sequence ID" value="KIM94319.1"/>
    <property type="molecule type" value="Genomic_DNA"/>
</dbReference>
<proteinExistence type="predicted"/>
<name>A0A0C3GSQ2_OIDMZ</name>